<keyword evidence="1" id="KW-0175">Coiled coil</keyword>
<dbReference type="PANTHER" id="PTHR46579">
    <property type="entry name" value="F5/8 TYPE C DOMAIN-CONTAINING PROTEIN-RELATED"/>
    <property type="match status" value="1"/>
</dbReference>
<feature type="region of interest" description="Disordered" evidence="2">
    <location>
        <begin position="1"/>
        <end position="20"/>
    </location>
</feature>
<evidence type="ECO:0000256" key="1">
    <source>
        <dbReference type="SAM" id="Coils"/>
    </source>
</evidence>
<dbReference type="AlphaFoldDB" id="A0A8H8SUD9"/>
<protein>
    <submittedName>
        <fullName evidence="3">Transposase family tnp2</fullName>
    </submittedName>
</protein>
<feature type="compositionally biased region" description="Polar residues" evidence="2">
    <location>
        <begin position="29"/>
        <end position="40"/>
    </location>
</feature>
<feature type="coiled-coil region" evidence="1">
    <location>
        <begin position="649"/>
        <end position="683"/>
    </location>
</feature>
<dbReference type="RefSeq" id="XP_043178386.1">
    <property type="nucleotide sequence ID" value="XM_043322890.1"/>
</dbReference>
<evidence type="ECO:0000313" key="3">
    <source>
        <dbReference type="EMBL" id="QRW18149.1"/>
    </source>
</evidence>
<feature type="compositionally biased region" description="Basic and acidic residues" evidence="2">
    <location>
        <begin position="41"/>
        <end position="54"/>
    </location>
</feature>
<organism evidence="3 4">
    <name type="scientific">Rhizoctonia solani</name>
    <dbReference type="NCBI Taxonomy" id="456999"/>
    <lineage>
        <taxon>Eukaryota</taxon>
        <taxon>Fungi</taxon>
        <taxon>Dikarya</taxon>
        <taxon>Basidiomycota</taxon>
        <taxon>Agaricomycotina</taxon>
        <taxon>Agaricomycetes</taxon>
        <taxon>Cantharellales</taxon>
        <taxon>Ceratobasidiaceae</taxon>
        <taxon>Rhizoctonia</taxon>
    </lineage>
</organism>
<dbReference type="EMBL" id="CP059660">
    <property type="protein sequence ID" value="QRW18149.1"/>
    <property type="molecule type" value="Genomic_DNA"/>
</dbReference>
<gene>
    <name evidence="3" type="ORF">RhiXN_03073</name>
</gene>
<dbReference type="GeneID" id="67025353"/>
<evidence type="ECO:0000313" key="4">
    <source>
        <dbReference type="Proteomes" id="UP000650533"/>
    </source>
</evidence>
<dbReference type="Pfam" id="PF02992">
    <property type="entry name" value="Transposase_21"/>
    <property type="match status" value="1"/>
</dbReference>
<evidence type="ECO:0000256" key="2">
    <source>
        <dbReference type="SAM" id="MobiDB-lite"/>
    </source>
</evidence>
<feature type="compositionally biased region" description="Acidic residues" evidence="2">
    <location>
        <begin position="122"/>
        <end position="132"/>
    </location>
</feature>
<feature type="compositionally biased region" description="Polar residues" evidence="2">
    <location>
        <begin position="55"/>
        <end position="66"/>
    </location>
</feature>
<proteinExistence type="predicted"/>
<feature type="region of interest" description="Disordered" evidence="2">
    <location>
        <begin position="84"/>
        <end position="135"/>
    </location>
</feature>
<reference evidence="3" key="1">
    <citation type="submission" date="2020-05" db="EMBL/GenBank/DDBJ databases">
        <title>Evolutionary and genomic comparisons of hybrid uninucleate and nonhybrid Rhizoctonia fungi.</title>
        <authorList>
            <person name="Li C."/>
            <person name="Chen X."/>
        </authorList>
    </citation>
    <scope>NUCLEOTIDE SEQUENCE</scope>
    <source>
        <strain evidence="3">AG-1 IA</strain>
    </source>
</reference>
<accession>A0A8H8SUD9</accession>
<name>A0A8H8SUD9_9AGAM</name>
<sequence>MSAVARRFPGDNSSTRNKHLKKYFGTADSLDNNLELNAGNSERDVDMGSDKELSTNDLDPSGSQNLDAEDQEETHTLDNAIGFHTYESDGEQSERSDYSRGSWYHIPTPPPSPPSSPPPDQDVPEPLEDEDGFQNLNAIDFRKYDRWYAEPDTGEDVEMHAETLTDKEVDSIIMLAIRQFGTVTQSNYERIQYSYQHKLQLLTSHRLQTRIAKLSGVNPVNVDCCINVCHAFTGKYAKETICLVCNAPCYDFKNRPQQVFQYLPASPRFRAYFNNPDLIRKMLYQHEFKHRLGRINDFFNSQIYERLLRTNIVIDGADTGVQHFPGKHDIAIAVMSDGVNIFDQGSKETNTCWPIMAQNLNLPPEERAQMRNLIPLGVIPGPNKPKDFDSFLVPFVEECIDLAKGIDTYNAMTGQTFTLRVHPVIISGDMQAIKYLQNFKGPNGRVPCRGCLMVGVYHADKKTYYIPLAEPIATDSSSANVNSYNPHNLPLRTDKKTSIQTRKIDEALTAGLAEDLRKRTGICGPSILDRIPSIQRPSSYPHEFMHLFLLNHGPALVSLWVGTHPGISDAGSGYYLLLRAVWTAIGIETEEATYLLPARFIRPLPNIATSVNLYNAESWSFWLVYIGPVVLRGRLPPKYYNHYLQLVSILKCLLNLENTTQRIEELKQEIIEYVEKFEEYYYQYDYNRLSVCRLTLHALLHVANDVLRCGPVWVAWSFSVEQYCREIVGCARSKVVPYPTINRHILQMAQLASVACRFPIIRKAMLFGKSQAPVRSSKMEMIYHGYPNTILRYPHLPGFPLNPHVRRRLAQYFHTNYQEWTFHAWLAFIPDRAERWGKLQIPEGDSVRCAAVVDPLLSYGKRDSSFVRYEFQRDLNENFRNRPCNMVDAFGYGRLDFIIALTLPRSEKFKIDEPTLHILAHITEAKGAEGDAATDFVSFTQFGRSIILDVTSVQRVVGRIYTKGVKELGEWYIIDRTLDCCETVFHPAEHPYDDD</sequence>
<dbReference type="PANTHER" id="PTHR46579:SF1">
    <property type="entry name" value="F5_8 TYPE C DOMAIN-CONTAINING PROTEIN"/>
    <property type="match status" value="1"/>
</dbReference>
<dbReference type="InterPro" id="IPR004242">
    <property type="entry name" value="Transposase_21"/>
</dbReference>
<feature type="compositionally biased region" description="Pro residues" evidence="2">
    <location>
        <begin position="107"/>
        <end position="121"/>
    </location>
</feature>
<dbReference type="Proteomes" id="UP000650533">
    <property type="component" value="Chromosome 3"/>
</dbReference>
<dbReference type="KEGG" id="rsx:RhiXN_03073"/>
<feature type="region of interest" description="Disordered" evidence="2">
    <location>
        <begin position="27"/>
        <end position="72"/>
    </location>
</feature>